<dbReference type="InterPro" id="IPR012678">
    <property type="entry name" value="Ribosomal_uL23/eL15/eS24_sf"/>
</dbReference>
<dbReference type="GO" id="GO:0005840">
    <property type="term" value="C:ribosome"/>
    <property type="evidence" value="ECO:0007669"/>
    <property type="project" value="UniProtKB-KW"/>
</dbReference>
<dbReference type="InterPro" id="IPR001976">
    <property type="entry name" value="Ribosomal_eS24"/>
</dbReference>
<dbReference type="OMA" id="VYEAREC"/>
<keyword evidence="2" id="KW-0689">Ribosomal protein</keyword>
<dbReference type="InterPro" id="IPR053709">
    <property type="entry name" value="eRP_eS24_sf"/>
</dbReference>
<keyword evidence="7" id="KW-1185">Reference proteome</keyword>
<dbReference type="Gene3D" id="3.30.70.3370">
    <property type="match status" value="1"/>
</dbReference>
<sequence>MSDSKAAAAVTLRTRKFMTNRLLSRKQFVLEVIHPGRPNVSKAELKEKLAKLYEVKDANCIFVFKFRTHFGGGKSTGFGLIYDNLDAAKKYEPKYRLIRNGLATKVEKSRKQMKERKNRAKKIRGVKKTKAGDAGKKKRAGRHFLFLTALFTMFPGREDDGVTAFRILKRFQAVPTAWPAVANASSVASPALSPYLRNTAQATN</sequence>
<keyword evidence="3" id="KW-0687">Ribonucleoprotein</keyword>
<dbReference type="eggNOG" id="KOG3424">
    <property type="taxonomic scope" value="Eukaryota"/>
</dbReference>
<dbReference type="GO" id="GO:0006412">
    <property type="term" value="P:translation"/>
    <property type="evidence" value="ECO:0007669"/>
    <property type="project" value="InterPro"/>
</dbReference>
<dbReference type="HAMAP" id="MF_00545">
    <property type="entry name" value="Ribosomal_eS24"/>
    <property type="match status" value="1"/>
</dbReference>
<accession>A0A0E0FSH3</accession>
<dbReference type="SUPFAM" id="SSF54189">
    <property type="entry name" value="Ribosomal proteins S24e, L23 and L15e"/>
    <property type="match status" value="1"/>
</dbReference>
<dbReference type="FunFam" id="3.30.70.3370:FF:000001">
    <property type="entry name" value="40S ribosomal protein S24"/>
    <property type="match status" value="1"/>
</dbReference>
<feature type="region of interest" description="Disordered" evidence="5">
    <location>
        <begin position="107"/>
        <end position="134"/>
    </location>
</feature>
<dbReference type="AlphaFoldDB" id="A0A0E0FSH3"/>
<dbReference type="PANTHER" id="PTHR10496">
    <property type="entry name" value="40S RIBOSOMAL PROTEIN S24"/>
    <property type="match status" value="1"/>
</dbReference>
<evidence type="ECO:0000313" key="6">
    <source>
        <dbReference type="EnsemblPlants" id="ONIVA01G33560.1"/>
    </source>
</evidence>
<reference evidence="6" key="1">
    <citation type="submission" date="2015-04" db="UniProtKB">
        <authorList>
            <consortium name="EnsemblPlants"/>
        </authorList>
    </citation>
    <scope>IDENTIFICATION</scope>
    <source>
        <strain evidence="6">SL10</strain>
    </source>
</reference>
<dbReference type="InterPro" id="IPR018098">
    <property type="entry name" value="Ribosomal_eS24_CS"/>
</dbReference>
<dbReference type="HOGENOM" id="CLU_1362175_0_0_1"/>
<dbReference type="STRING" id="4536.A0A0E0FSH3"/>
<evidence type="ECO:0000256" key="3">
    <source>
        <dbReference type="ARBA" id="ARBA00023274"/>
    </source>
</evidence>
<dbReference type="GO" id="GO:1990904">
    <property type="term" value="C:ribonucleoprotein complex"/>
    <property type="evidence" value="ECO:0007669"/>
    <property type="project" value="UniProtKB-KW"/>
</dbReference>
<dbReference type="Proteomes" id="UP000006591">
    <property type="component" value="Chromosome 1"/>
</dbReference>
<evidence type="ECO:0000256" key="4">
    <source>
        <dbReference type="RuleBase" id="RU004383"/>
    </source>
</evidence>
<comment type="similarity">
    <text evidence="1 4">Belongs to the eukaryotic ribosomal protein eS24 family.</text>
</comment>
<reference evidence="6" key="2">
    <citation type="submission" date="2018-04" db="EMBL/GenBank/DDBJ databases">
        <title>OnivRS2 (Oryza nivara Reference Sequence Version 2).</title>
        <authorList>
            <person name="Zhang J."/>
            <person name="Kudrna D."/>
            <person name="Lee S."/>
            <person name="Talag J."/>
            <person name="Rajasekar S."/>
            <person name="Welchert J."/>
            <person name="Hsing Y.-I."/>
            <person name="Wing R.A."/>
        </authorList>
    </citation>
    <scope>NUCLEOTIDE SEQUENCE [LARGE SCALE GENOMIC DNA]</scope>
</reference>
<proteinExistence type="inferred from homology"/>
<dbReference type="Pfam" id="PF01282">
    <property type="entry name" value="Ribosomal_S24e"/>
    <property type="match status" value="1"/>
</dbReference>
<feature type="compositionally biased region" description="Basic residues" evidence="5">
    <location>
        <begin position="113"/>
        <end position="129"/>
    </location>
</feature>
<evidence type="ECO:0000256" key="1">
    <source>
        <dbReference type="ARBA" id="ARBA00009680"/>
    </source>
</evidence>
<organism evidence="6">
    <name type="scientific">Oryza nivara</name>
    <name type="common">Indian wild rice</name>
    <name type="synonym">Oryza sativa f. spontanea</name>
    <dbReference type="NCBI Taxonomy" id="4536"/>
    <lineage>
        <taxon>Eukaryota</taxon>
        <taxon>Viridiplantae</taxon>
        <taxon>Streptophyta</taxon>
        <taxon>Embryophyta</taxon>
        <taxon>Tracheophyta</taxon>
        <taxon>Spermatophyta</taxon>
        <taxon>Magnoliopsida</taxon>
        <taxon>Liliopsida</taxon>
        <taxon>Poales</taxon>
        <taxon>Poaceae</taxon>
        <taxon>BOP clade</taxon>
        <taxon>Oryzoideae</taxon>
        <taxon>Oryzeae</taxon>
        <taxon>Oryzinae</taxon>
        <taxon>Oryza</taxon>
    </lineage>
</organism>
<name>A0A0E0FSH3_ORYNI</name>
<dbReference type="GO" id="GO:0003735">
    <property type="term" value="F:structural constituent of ribosome"/>
    <property type="evidence" value="ECO:0007669"/>
    <property type="project" value="InterPro"/>
</dbReference>
<dbReference type="PROSITE" id="PS00529">
    <property type="entry name" value="RIBOSOMAL_S24E"/>
    <property type="match status" value="1"/>
</dbReference>
<evidence type="ECO:0000313" key="7">
    <source>
        <dbReference type="Proteomes" id="UP000006591"/>
    </source>
</evidence>
<evidence type="ECO:0000256" key="2">
    <source>
        <dbReference type="ARBA" id="ARBA00022980"/>
    </source>
</evidence>
<protein>
    <recommendedName>
        <fullName evidence="4">40S ribosomal protein S24</fullName>
    </recommendedName>
</protein>
<evidence type="ECO:0000256" key="5">
    <source>
        <dbReference type="SAM" id="MobiDB-lite"/>
    </source>
</evidence>
<dbReference type="EnsemblPlants" id="ONIVA01G33560.1">
    <property type="protein sequence ID" value="ONIVA01G33560.1"/>
    <property type="gene ID" value="ONIVA01G33560"/>
</dbReference>
<dbReference type="Gramene" id="ONIVA01G33560.1">
    <property type="protein sequence ID" value="ONIVA01G33560.1"/>
    <property type="gene ID" value="ONIVA01G33560"/>
</dbReference>